<feature type="compositionally biased region" description="Polar residues" evidence="2">
    <location>
        <begin position="338"/>
        <end position="360"/>
    </location>
</feature>
<evidence type="ECO:0000313" key="5">
    <source>
        <dbReference type="EMBL" id="MEU3712712.1"/>
    </source>
</evidence>
<dbReference type="Pfam" id="PF06722">
    <property type="entry name" value="EryCIII-like_C"/>
    <property type="match status" value="1"/>
</dbReference>
<reference evidence="5 6" key="1">
    <citation type="submission" date="2024-06" db="EMBL/GenBank/DDBJ databases">
        <title>The Natural Products Discovery Center: Release of the First 8490 Sequenced Strains for Exploring Actinobacteria Biosynthetic Diversity.</title>
        <authorList>
            <person name="Kalkreuter E."/>
            <person name="Kautsar S.A."/>
            <person name="Yang D."/>
            <person name="Bader C.D."/>
            <person name="Teijaro C.N."/>
            <person name="Fluegel L."/>
            <person name="Davis C.M."/>
            <person name="Simpson J.R."/>
            <person name="Lauterbach L."/>
            <person name="Steele A.D."/>
            <person name="Gui C."/>
            <person name="Meng S."/>
            <person name="Li G."/>
            <person name="Viehrig K."/>
            <person name="Ye F."/>
            <person name="Su P."/>
            <person name="Kiefer A.F."/>
            <person name="Nichols A."/>
            <person name="Cepeda A.J."/>
            <person name="Yan W."/>
            <person name="Fan B."/>
            <person name="Jiang Y."/>
            <person name="Adhikari A."/>
            <person name="Zheng C.-J."/>
            <person name="Schuster L."/>
            <person name="Cowan T.M."/>
            <person name="Smanski M.J."/>
            <person name="Chevrette M.G."/>
            <person name="De Carvalho L.P.S."/>
            <person name="Shen B."/>
        </authorList>
    </citation>
    <scope>NUCLEOTIDE SEQUENCE [LARGE SCALE GENOMIC DNA]</scope>
    <source>
        <strain evidence="5 6">NPDC033039</strain>
    </source>
</reference>
<dbReference type="Gene3D" id="3.40.50.2000">
    <property type="entry name" value="Glycogen Phosphorylase B"/>
    <property type="match status" value="2"/>
</dbReference>
<evidence type="ECO:0000259" key="3">
    <source>
        <dbReference type="Pfam" id="PF03033"/>
    </source>
</evidence>
<feature type="compositionally biased region" description="Low complexity" evidence="2">
    <location>
        <begin position="297"/>
        <end position="336"/>
    </location>
</feature>
<evidence type="ECO:0000256" key="2">
    <source>
        <dbReference type="SAM" id="MobiDB-lite"/>
    </source>
</evidence>
<feature type="region of interest" description="Disordered" evidence="2">
    <location>
        <begin position="51"/>
        <end position="71"/>
    </location>
</feature>
<keyword evidence="1" id="KW-0808">Transferase</keyword>
<feature type="domain" description="Erythromycin biosynthesis protein CIII-like C-terminal" evidence="4">
    <location>
        <begin position="362"/>
        <end position="483"/>
    </location>
</feature>
<dbReference type="InterPro" id="IPR004276">
    <property type="entry name" value="GlycoTrans_28_N"/>
</dbReference>
<name>A0ABV2Z3Z5_9ACTN</name>
<comment type="caution">
    <text evidence="5">The sequence shown here is derived from an EMBL/GenBank/DDBJ whole genome shotgun (WGS) entry which is preliminary data.</text>
</comment>
<dbReference type="Proteomes" id="UP001550853">
    <property type="component" value="Unassembled WGS sequence"/>
</dbReference>
<dbReference type="InterPro" id="IPR002213">
    <property type="entry name" value="UDP_glucos_trans"/>
</dbReference>
<dbReference type="RefSeq" id="WP_030282306.1">
    <property type="nucleotide sequence ID" value="NZ_JBEZVI010000019.1"/>
</dbReference>
<dbReference type="Pfam" id="PF03033">
    <property type="entry name" value="Glyco_transf_28"/>
    <property type="match status" value="1"/>
</dbReference>
<evidence type="ECO:0000256" key="1">
    <source>
        <dbReference type="ARBA" id="ARBA00022679"/>
    </source>
</evidence>
<protein>
    <submittedName>
        <fullName evidence="5">Glycosyltransferase</fullName>
    </submittedName>
</protein>
<sequence>MKILITAAGSYGDIAPYTGIGAALIAAGHDVAIATHDTFAPLVRAAGPEFRRLPADPHSRHPGGTGPGRGSQRALLRTAAAFVNDLGTGLADAVTPDTELLLLSATTAPLGRHLCEAHGIPALGLPLHPTAPTREFAPVLSGGRNLGPWGNRLAGYVAPHIVDRLYADATRALRTRLGLPPATPRTVRRRFEATRPRVLHGFSEALLPRPADWRPGLDVVGNWWPWHAHDAPLPPAIEDFLTSGPPPVFIGFGSMAADQGERLGALAVRALHRAHLRGILQSGTAELTTPNTYPHPTATDAGAGTVTGPGTEKGAATGTGDVAGTATGTETSTGKASRTATGKVSATGTSTTAPDHTTSPAAPHTASDVLTIGEVPHALLFPRTAAVVHHAGAGTSAAALRAGVPSVPVPVTADQPFWAGRLATVGAATPPIPFAALSDDEAADRLAAALLHATTESALRARAADAARRMAAEDGIAAVVSAVARLAN</sequence>
<dbReference type="InterPro" id="IPR050426">
    <property type="entry name" value="Glycosyltransferase_28"/>
</dbReference>
<accession>A0ABV2Z3Z5</accession>
<proteinExistence type="predicted"/>
<evidence type="ECO:0000259" key="4">
    <source>
        <dbReference type="Pfam" id="PF06722"/>
    </source>
</evidence>
<organism evidence="5 6">
    <name type="scientific">Streptomyces catenulae</name>
    <dbReference type="NCBI Taxonomy" id="66875"/>
    <lineage>
        <taxon>Bacteria</taxon>
        <taxon>Bacillati</taxon>
        <taxon>Actinomycetota</taxon>
        <taxon>Actinomycetes</taxon>
        <taxon>Kitasatosporales</taxon>
        <taxon>Streptomycetaceae</taxon>
        <taxon>Streptomyces</taxon>
    </lineage>
</organism>
<dbReference type="PANTHER" id="PTHR48050:SF13">
    <property type="entry name" value="STEROL 3-BETA-GLUCOSYLTRANSFERASE UGT80A2"/>
    <property type="match status" value="1"/>
</dbReference>
<feature type="region of interest" description="Disordered" evidence="2">
    <location>
        <begin position="282"/>
        <end position="364"/>
    </location>
</feature>
<feature type="domain" description="Glycosyltransferase family 28 N-terminal" evidence="3">
    <location>
        <begin position="3"/>
        <end position="67"/>
    </location>
</feature>
<dbReference type="InterPro" id="IPR010610">
    <property type="entry name" value="EryCIII-like_C"/>
</dbReference>
<gene>
    <name evidence="5" type="ORF">AB0E61_21780</name>
</gene>
<feature type="compositionally biased region" description="Polar residues" evidence="2">
    <location>
        <begin position="282"/>
        <end position="294"/>
    </location>
</feature>
<dbReference type="SUPFAM" id="SSF53756">
    <property type="entry name" value="UDP-Glycosyltransferase/glycogen phosphorylase"/>
    <property type="match status" value="2"/>
</dbReference>
<dbReference type="PANTHER" id="PTHR48050">
    <property type="entry name" value="STEROL 3-BETA-GLUCOSYLTRANSFERASE"/>
    <property type="match status" value="1"/>
</dbReference>
<dbReference type="CDD" id="cd03784">
    <property type="entry name" value="GT1_Gtf-like"/>
    <property type="match status" value="1"/>
</dbReference>
<dbReference type="EMBL" id="JBEZVI010000019">
    <property type="protein sequence ID" value="MEU3712712.1"/>
    <property type="molecule type" value="Genomic_DNA"/>
</dbReference>
<evidence type="ECO:0000313" key="6">
    <source>
        <dbReference type="Proteomes" id="UP001550853"/>
    </source>
</evidence>
<keyword evidence="6" id="KW-1185">Reference proteome</keyword>